<evidence type="ECO:0000313" key="4">
    <source>
        <dbReference type="Proteomes" id="UP000027037"/>
    </source>
</evidence>
<evidence type="ECO:0000256" key="1">
    <source>
        <dbReference type="SAM" id="Phobius"/>
    </source>
</evidence>
<reference evidence="3 4" key="1">
    <citation type="journal article" date="2014" name="Antonie Van Leeuwenhoek">
        <title>Hyphomonas beringensis sp. nov. and Hyphomonas chukchiensis sp. nov., isolated from surface seawater of the Bering Sea and Chukchi Sea.</title>
        <authorList>
            <person name="Li C."/>
            <person name="Lai Q."/>
            <person name="Li G."/>
            <person name="Dong C."/>
            <person name="Wang J."/>
            <person name="Liao Y."/>
            <person name="Shao Z."/>
        </authorList>
    </citation>
    <scope>NUCLEOTIDE SEQUENCE [LARGE SCALE GENOMIC DNA]</scope>
    <source>
        <strain evidence="3 4">25B14_1</strain>
    </source>
</reference>
<dbReference type="PATRIC" id="fig|1280946.3.peg.1593"/>
<evidence type="ECO:0000256" key="2">
    <source>
        <dbReference type="SAM" id="SignalP"/>
    </source>
</evidence>
<protein>
    <recommendedName>
        <fullName evidence="5">HupE / UreJ protein</fullName>
    </recommendedName>
</protein>
<keyword evidence="4" id="KW-1185">Reference proteome</keyword>
<dbReference type="EMBL" id="AWFF01000033">
    <property type="protein sequence ID" value="KCZ54821.1"/>
    <property type="molecule type" value="Genomic_DNA"/>
</dbReference>
<name>A0A062U3B1_9PROT</name>
<feature type="transmembrane region" description="Helical" evidence="1">
    <location>
        <begin position="228"/>
        <end position="248"/>
    </location>
</feature>
<dbReference type="STRING" id="1280946.HY29_12920"/>
<organism evidence="3 4">
    <name type="scientific">Hyphomonas beringensis</name>
    <dbReference type="NCBI Taxonomy" id="1280946"/>
    <lineage>
        <taxon>Bacteria</taxon>
        <taxon>Pseudomonadati</taxon>
        <taxon>Pseudomonadota</taxon>
        <taxon>Alphaproteobacteria</taxon>
        <taxon>Hyphomonadales</taxon>
        <taxon>Hyphomonadaceae</taxon>
        <taxon>Hyphomonas</taxon>
    </lineage>
</organism>
<keyword evidence="1" id="KW-1133">Transmembrane helix</keyword>
<evidence type="ECO:0008006" key="5">
    <source>
        <dbReference type="Google" id="ProtNLM"/>
    </source>
</evidence>
<evidence type="ECO:0000313" key="3">
    <source>
        <dbReference type="EMBL" id="KCZ54821.1"/>
    </source>
</evidence>
<dbReference type="OrthoDB" id="9808870at2"/>
<dbReference type="Pfam" id="PF13795">
    <property type="entry name" value="HupE_UreJ_2"/>
    <property type="match status" value="1"/>
</dbReference>
<accession>A0A062U3B1</accession>
<dbReference type="InterPro" id="IPR032809">
    <property type="entry name" value="Put_HupE_UreJ"/>
</dbReference>
<dbReference type="Proteomes" id="UP000027037">
    <property type="component" value="Unassembled WGS sequence"/>
</dbReference>
<feature type="signal peptide" evidence="2">
    <location>
        <begin position="1"/>
        <end position="20"/>
    </location>
</feature>
<proteinExistence type="predicted"/>
<feature type="chain" id="PRO_5001618787" description="HupE / UreJ protein" evidence="2">
    <location>
        <begin position="21"/>
        <end position="323"/>
    </location>
</feature>
<gene>
    <name evidence="3" type="ORF">HY29_12920</name>
</gene>
<feature type="transmembrane region" description="Helical" evidence="1">
    <location>
        <begin position="146"/>
        <end position="164"/>
    </location>
</feature>
<feature type="transmembrane region" description="Helical" evidence="1">
    <location>
        <begin position="260"/>
        <end position="285"/>
    </location>
</feature>
<dbReference type="RefSeq" id="WP_034795279.1">
    <property type="nucleotide sequence ID" value="NZ_AWFF01000033.1"/>
</dbReference>
<feature type="transmembrane region" description="Helical" evidence="1">
    <location>
        <begin position="297"/>
        <end position="315"/>
    </location>
</feature>
<dbReference type="AlphaFoldDB" id="A0A062U3B1"/>
<keyword evidence="1" id="KW-0812">Transmembrane</keyword>
<sequence>MIRACLLFLAIMIAALGAEAHEVRPAYLEITETAPGQYDVTWKQPILDGRRLKLEPTFPEGCERQNERVTGAGGTVILRWSMACDLNRGEVSIAGLDRTLTDVFLRIDRQTTDDLTAVLRPGAATLDLTVPSGAPTLAYFRIGVEHIIFGFDHLLFVLGLVLLVRPRQLIPTVTAFTVAHSITLAASALGGITLPGAPVEITIAMSIALLGAEAIYRMRGRMTLAQRMPWLIAFGFGLIHGFGFAGALSEIGLPKGAEVMALLLFNLGVEAGQITFVLFVLALVWLGRHLYRQGEPALRVATAYAIGITGSYWAIERIVGVFI</sequence>
<dbReference type="eggNOG" id="COG2370">
    <property type="taxonomic scope" value="Bacteria"/>
</dbReference>
<feature type="transmembrane region" description="Helical" evidence="1">
    <location>
        <begin position="169"/>
        <end position="192"/>
    </location>
</feature>
<keyword evidence="1" id="KW-0472">Membrane</keyword>
<keyword evidence="2" id="KW-0732">Signal</keyword>
<comment type="caution">
    <text evidence="3">The sequence shown here is derived from an EMBL/GenBank/DDBJ whole genome shotgun (WGS) entry which is preliminary data.</text>
</comment>
<feature type="transmembrane region" description="Helical" evidence="1">
    <location>
        <begin position="198"/>
        <end position="216"/>
    </location>
</feature>